<dbReference type="EMBL" id="JADJEV010000004">
    <property type="protein sequence ID" value="MBK6974643.1"/>
    <property type="molecule type" value="Genomic_DNA"/>
</dbReference>
<organism evidence="6 7">
    <name type="scientific">Candidatus Methylophosphatis roskildensis</name>
    <dbReference type="NCBI Taxonomy" id="2899263"/>
    <lineage>
        <taxon>Bacteria</taxon>
        <taxon>Pseudomonadati</taxon>
        <taxon>Pseudomonadota</taxon>
        <taxon>Betaproteobacteria</taxon>
        <taxon>Nitrosomonadales</taxon>
        <taxon>Sterolibacteriaceae</taxon>
        <taxon>Candidatus Methylophosphatis</taxon>
    </lineage>
</organism>
<dbReference type="InterPro" id="IPR013762">
    <property type="entry name" value="Integrase-like_cat_sf"/>
</dbReference>
<dbReference type="GO" id="GO:0006310">
    <property type="term" value="P:DNA recombination"/>
    <property type="evidence" value="ECO:0007669"/>
    <property type="project" value="UniProtKB-KW"/>
</dbReference>
<dbReference type="GO" id="GO:0003677">
    <property type="term" value="F:DNA binding"/>
    <property type="evidence" value="ECO:0007669"/>
    <property type="project" value="UniProtKB-KW"/>
</dbReference>
<evidence type="ECO:0000313" key="6">
    <source>
        <dbReference type="EMBL" id="MBK6974643.1"/>
    </source>
</evidence>
<dbReference type="CDD" id="cd00397">
    <property type="entry name" value="DNA_BRE_C"/>
    <property type="match status" value="1"/>
</dbReference>
<keyword evidence="2" id="KW-0229">DNA integration</keyword>
<evidence type="ECO:0000313" key="7">
    <source>
        <dbReference type="Proteomes" id="UP000807785"/>
    </source>
</evidence>
<dbReference type="Pfam" id="PF00589">
    <property type="entry name" value="Phage_integrase"/>
    <property type="match status" value="1"/>
</dbReference>
<keyword evidence="3" id="KW-0238">DNA-binding</keyword>
<comment type="caution">
    <text evidence="6">The sequence shown here is derived from an EMBL/GenBank/DDBJ whole genome shotgun (WGS) entry which is preliminary data.</text>
</comment>
<dbReference type="PANTHER" id="PTHR30349">
    <property type="entry name" value="PHAGE INTEGRASE-RELATED"/>
    <property type="match status" value="1"/>
</dbReference>
<reference evidence="6" key="1">
    <citation type="submission" date="2020-10" db="EMBL/GenBank/DDBJ databases">
        <title>Connecting structure to function with the recovery of over 1000 high-quality activated sludge metagenome-assembled genomes encoding full-length rRNA genes using long-read sequencing.</title>
        <authorList>
            <person name="Singleton C.M."/>
            <person name="Petriglieri F."/>
            <person name="Kristensen J.M."/>
            <person name="Kirkegaard R.H."/>
            <person name="Michaelsen T.Y."/>
            <person name="Andersen M.H."/>
            <person name="Karst S.M."/>
            <person name="Dueholm M.S."/>
            <person name="Nielsen P.H."/>
            <person name="Albertsen M."/>
        </authorList>
    </citation>
    <scope>NUCLEOTIDE SEQUENCE</scope>
    <source>
        <strain evidence="6">Bjer_18-Q3-R1-45_BAT3C.347</strain>
    </source>
</reference>
<evidence type="ECO:0000256" key="2">
    <source>
        <dbReference type="ARBA" id="ARBA00022908"/>
    </source>
</evidence>
<sequence>MTHRLTVALHLLYASGLRISEAVAAKAGDLEWVSFPADEADGQAIDGWLLHVIGKGGRRREVPIPYEITSELSAYFDRRGLDTDLEDAENKAAHLLGKAPFEAAGPTATRRPPRPGLTVRAADGISASTLYDQIKAFFTDCAESLKAQGNERAERRFRQASTHWMRHTHASHAIAGGMPVQVAQQNLGHASLATTTVYVKTETRDRLRKVEAFWGKAEERRRVGG</sequence>
<evidence type="ECO:0000256" key="3">
    <source>
        <dbReference type="ARBA" id="ARBA00023125"/>
    </source>
</evidence>
<evidence type="ECO:0000256" key="4">
    <source>
        <dbReference type="ARBA" id="ARBA00023172"/>
    </source>
</evidence>
<dbReference type="InterPro" id="IPR011010">
    <property type="entry name" value="DNA_brk_join_enz"/>
</dbReference>
<dbReference type="GO" id="GO:0015074">
    <property type="term" value="P:DNA integration"/>
    <property type="evidence" value="ECO:0007669"/>
    <property type="project" value="UniProtKB-KW"/>
</dbReference>
<accession>A0A9D7E6C8</accession>
<dbReference type="PROSITE" id="PS51898">
    <property type="entry name" value="TYR_RECOMBINASE"/>
    <property type="match status" value="1"/>
</dbReference>
<comment type="similarity">
    <text evidence="1">Belongs to the 'phage' integrase family.</text>
</comment>
<name>A0A9D7E6C8_9PROT</name>
<dbReference type="AlphaFoldDB" id="A0A9D7E6C8"/>
<feature type="domain" description="Tyr recombinase" evidence="5">
    <location>
        <begin position="1"/>
        <end position="212"/>
    </location>
</feature>
<gene>
    <name evidence="6" type="ORF">IPH26_17460</name>
</gene>
<dbReference type="SUPFAM" id="SSF56349">
    <property type="entry name" value="DNA breaking-rejoining enzymes"/>
    <property type="match status" value="1"/>
</dbReference>
<dbReference type="InterPro" id="IPR050090">
    <property type="entry name" value="Tyrosine_recombinase_XerCD"/>
</dbReference>
<dbReference type="Gene3D" id="1.10.443.10">
    <property type="entry name" value="Intergrase catalytic core"/>
    <property type="match status" value="1"/>
</dbReference>
<dbReference type="PANTHER" id="PTHR30349:SF41">
    <property type="entry name" value="INTEGRASE_RECOMBINASE PROTEIN MJ0367-RELATED"/>
    <property type="match status" value="1"/>
</dbReference>
<keyword evidence="4" id="KW-0233">DNA recombination</keyword>
<evidence type="ECO:0000256" key="1">
    <source>
        <dbReference type="ARBA" id="ARBA00008857"/>
    </source>
</evidence>
<dbReference type="InterPro" id="IPR002104">
    <property type="entry name" value="Integrase_catalytic"/>
</dbReference>
<protein>
    <submittedName>
        <fullName evidence="6">Site-specific integrase</fullName>
    </submittedName>
</protein>
<dbReference type="Proteomes" id="UP000807785">
    <property type="component" value="Unassembled WGS sequence"/>
</dbReference>
<proteinExistence type="inferred from homology"/>
<evidence type="ECO:0000259" key="5">
    <source>
        <dbReference type="PROSITE" id="PS51898"/>
    </source>
</evidence>